<evidence type="ECO:0000313" key="1">
    <source>
        <dbReference type="EMBL" id="GET43262.1"/>
    </source>
</evidence>
<proteinExistence type="predicted"/>
<sequence length="938" mass="95796">MVTVNFDAIDNFRTPVFKQSGLTITGSADVTNDRVGLSGVGVFGGWRNDLIDGNEIASFSFDRGAATNVSYEVGLSAETGSSVNGISAEATITAQGVRGNFLGIHRISGHQVNVSALFNNEPISAFHVRGNGDVSGFNVRSLTFTPGFSNITVDLLDDENDGDFIPGDISLREAIFAAADGGTVNFDPSLAGSAIPEGIAARIALTLGEIAIDKNLTINGLGANNLTISGNNESRIFRINGNTQVNINGLTLTDGFSQEDGGAIDNRGILNLSNSTIRDSIASDDGGAINNLGTLRLINSTLSNNIASDDGGGIGNFGGRVEASNSTFSNNAAQSDGGGIFNFNGTVQLVSSTLTNNAVDKGNGGGIRSFQGTTSVNNTIIAGNLDRGEESPDLDGRFTSNGFNLIGIVNGSTGFSNGVNRDIVGTSTTPIDPRLTLLQNNGGSTFTHALLPGSRAIDNGNSNTTGIDQRGASRPQGFAVDIGAVEAEFQLRDRLTVDTLIDEFDGDLAPGDVSLREAIFATAAGGSIDFDSSLTGGTIRLTLGELALARNLNLQGLGANNLTVSGNNTSRIFNVDDGNSNTAIELILDGITLTEGATNDNGGAISNRENLTVLNSTITTNTANFGGGIFNLGTATVRNSTIDSNTANSHGGGILNRGNLSVDRSTIFGNLALVEGGGINNDGGTLTVTNSTINSNLGQTYSGGIDNDRGTATIINSTISDNFAENFGGIAAYLGNTTILNSTITANVGNGDGNGLFNGTDSTTTVTNSIVAGNWNNNDVGAIASFTSGGNNLIGNGNGVSGFTNGLNGDIVGTAANPIDPLIGSLQDNGGATFTHALLAGSPAIDAGNNSNAPTTDQRGITRPQDAVDIGAFELVGNAITSFNSVVNGGSVQSGFSNTSFSILRDDLLPIPNGTTKFISDNLGANLLAGNTTELLFA</sequence>
<comment type="caution">
    <text evidence="1">The sequence shown here is derived from an EMBL/GenBank/DDBJ whole genome shotgun (WGS) entry which is preliminary data.</text>
</comment>
<reference evidence="1" key="1">
    <citation type="submission" date="2019-10" db="EMBL/GenBank/DDBJ databases">
        <title>Draft genome sequece of Microseira wollei NIES-4236.</title>
        <authorList>
            <person name="Yamaguchi H."/>
            <person name="Suzuki S."/>
            <person name="Kawachi M."/>
        </authorList>
    </citation>
    <scope>NUCLEOTIDE SEQUENCE</scope>
    <source>
        <strain evidence="1">NIES-4236</strain>
    </source>
</reference>
<name>A0AAV3XK16_9CYAN</name>
<dbReference type="NCBIfam" id="NF041518">
    <property type="entry name" value="choice_anch_Q"/>
    <property type="match status" value="2"/>
</dbReference>
<dbReference type="RefSeq" id="WP_226591903.1">
    <property type="nucleotide sequence ID" value="NZ_BLAY01000209.1"/>
</dbReference>
<dbReference type="InterPro" id="IPR059226">
    <property type="entry name" value="Choice_anch_Q_dom"/>
</dbReference>
<dbReference type="PANTHER" id="PTHR11319">
    <property type="entry name" value="G PROTEIN-COUPLED RECEPTOR-RELATED"/>
    <property type="match status" value="1"/>
</dbReference>
<protein>
    <recommendedName>
        <fullName evidence="3">Polymorphic outer membrane protein</fullName>
    </recommendedName>
</protein>
<dbReference type="InterPro" id="IPR011050">
    <property type="entry name" value="Pectin_lyase_fold/virulence"/>
</dbReference>
<gene>
    <name evidence="1" type="ORF">MiSe_80840</name>
</gene>
<dbReference type="SUPFAM" id="SSF51126">
    <property type="entry name" value="Pectin lyase-like"/>
    <property type="match status" value="2"/>
</dbReference>
<accession>A0AAV3XK16</accession>
<evidence type="ECO:0000313" key="2">
    <source>
        <dbReference type="Proteomes" id="UP001050975"/>
    </source>
</evidence>
<keyword evidence="2" id="KW-1185">Reference proteome</keyword>
<dbReference type="AlphaFoldDB" id="A0AAV3XK16"/>
<dbReference type="EMBL" id="BLAY01000209">
    <property type="protein sequence ID" value="GET43262.1"/>
    <property type="molecule type" value="Genomic_DNA"/>
</dbReference>
<dbReference type="PANTHER" id="PTHR11319:SF35">
    <property type="entry name" value="OUTER MEMBRANE PROTEIN PMPC-RELATED"/>
    <property type="match status" value="1"/>
</dbReference>
<evidence type="ECO:0008006" key="3">
    <source>
        <dbReference type="Google" id="ProtNLM"/>
    </source>
</evidence>
<dbReference type="Proteomes" id="UP001050975">
    <property type="component" value="Unassembled WGS sequence"/>
</dbReference>
<organism evidence="1 2">
    <name type="scientific">Microseira wollei NIES-4236</name>
    <dbReference type="NCBI Taxonomy" id="2530354"/>
    <lineage>
        <taxon>Bacteria</taxon>
        <taxon>Bacillati</taxon>
        <taxon>Cyanobacteriota</taxon>
        <taxon>Cyanophyceae</taxon>
        <taxon>Oscillatoriophycideae</taxon>
        <taxon>Aerosakkonematales</taxon>
        <taxon>Aerosakkonemataceae</taxon>
        <taxon>Microseira</taxon>
    </lineage>
</organism>